<accession>A0A4Q0Q9D6</accession>
<evidence type="ECO:0000313" key="2">
    <source>
        <dbReference type="Proteomes" id="UP000290174"/>
    </source>
</evidence>
<protein>
    <submittedName>
        <fullName evidence="1">Uncharacterized protein</fullName>
    </submittedName>
</protein>
<dbReference type="AlphaFoldDB" id="A0A4Q0Q9D6"/>
<comment type="caution">
    <text evidence="1">The sequence shown here is derived from an EMBL/GenBank/DDBJ whole genome shotgun (WGS) entry which is preliminary data.</text>
</comment>
<dbReference type="Proteomes" id="UP000290174">
    <property type="component" value="Unassembled WGS sequence"/>
</dbReference>
<reference evidence="1 2" key="1">
    <citation type="submission" date="2018-11" db="EMBL/GenBank/DDBJ databases">
        <title>Bradyrhizobium sp. nov., isolated from effective nodules of peanut in China.</title>
        <authorList>
            <person name="Li Y."/>
        </authorList>
    </citation>
    <scope>NUCLEOTIDE SEQUENCE [LARGE SCALE GENOMIC DNA]</scope>
    <source>
        <strain evidence="1 2">CCBAU 51770</strain>
    </source>
</reference>
<gene>
    <name evidence="1" type="ORF">EAS61_37000</name>
</gene>
<organism evidence="1 2">
    <name type="scientific">Bradyrhizobium zhanjiangense</name>
    <dbReference type="NCBI Taxonomy" id="1325107"/>
    <lineage>
        <taxon>Bacteria</taxon>
        <taxon>Pseudomonadati</taxon>
        <taxon>Pseudomonadota</taxon>
        <taxon>Alphaproteobacteria</taxon>
        <taxon>Hyphomicrobiales</taxon>
        <taxon>Nitrobacteraceae</taxon>
        <taxon>Bradyrhizobium</taxon>
    </lineage>
</organism>
<name>A0A4Q0Q9D6_9BRAD</name>
<sequence>MFDVYRNGKRDFLVLTAGSAIPVACSTDRRRKSRKRVLKVSEEIRSTVQRQGYYVRSLRVIKKG</sequence>
<dbReference type="EMBL" id="RKMK01000062">
    <property type="protein sequence ID" value="RXG85080.1"/>
    <property type="molecule type" value="Genomic_DNA"/>
</dbReference>
<proteinExistence type="predicted"/>
<evidence type="ECO:0000313" key="1">
    <source>
        <dbReference type="EMBL" id="RXG85080.1"/>
    </source>
</evidence>